<dbReference type="InParanoid" id="Q757E0"/>
<dbReference type="RefSeq" id="NP_984933.2">
    <property type="nucleotide sequence ID" value="NM_210287.2"/>
</dbReference>
<dbReference type="eggNOG" id="ENOG502QQ52">
    <property type="taxonomic scope" value="Eukaryota"/>
</dbReference>
<organism evidence="2 3">
    <name type="scientific">Eremothecium gossypii (strain ATCC 10895 / CBS 109.51 / FGSC 9923 / NRRL Y-1056)</name>
    <name type="common">Yeast</name>
    <name type="synonym">Ashbya gossypii</name>
    <dbReference type="NCBI Taxonomy" id="284811"/>
    <lineage>
        <taxon>Eukaryota</taxon>
        <taxon>Fungi</taxon>
        <taxon>Dikarya</taxon>
        <taxon>Ascomycota</taxon>
        <taxon>Saccharomycotina</taxon>
        <taxon>Saccharomycetes</taxon>
        <taxon>Saccharomycetales</taxon>
        <taxon>Saccharomycetaceae</taxon>
        <taxon>Eremothecium</taxon>
    </lineage>
</organism>
<dbReference type="AlphaFoldDB" id="Q757E0"/>
<dbReference type="OMA" id="WHYWYII"/>
<dbReference type="HOGENOM" id="CLU_006978_0_0_1"/>
<feature type="region of interest" description="Disordered" evidence="1">
    <location>
        <begin position="691"/>
        <end position="714"/>
    </location>
</feature>
<evidence type="ECO:0000256" key="1">
    <source>
        <dbReference type="SAM" id="MobiDB-lite"/>
    </source>
</evidence>
<feature type="region of interest" description="Disordered" evidence="1">
    <location>
        <begin position="646"/>
        <end position="675"/>
    </location>
</feature>
<dbReference type="Proteomes" id="UP000000591">
    <property type="component" value="Chromosome V"/>
</dbReference>
<reference evidence="3" key="2">
    <citation type="journal article" date="2013" name="G3 (Bethesda)">
        <title>Genomes of Ashbya fungi isolated from insects reveal four mating-type loci, numerous translocations, lack of transposons, and distinct gene duplications.</title>
        <authorList>
            <person name="Dietrich F.S."/>
            <person name="Voegeli S."/>
            <person name="Kuo S."/>
            <person name="Philippsen P."/>
        </authorList>
    </citation>
    <scope>GENOME REANNOTATION</scope>
    <source>
        <strain evidence="3">ATCC 10895 / CBS 109.51 / FGSC 9923 / NRRL Y-1056</strain>
    </source>
</reference>
<accession>Q757E0</accession>
<dbReference type="FunCoup" id="Q757E0">
    <property type="interactions" value="126"/>
</dbReference>
<dbReference type="EMBL" id="AE016818">
    <property type="protein sequence ID" value="AAS52757.2"/>
    <property type="molecule type" value="Genomic_DNA"/>
</dbReference>
<keyword evidence="3" id="KW-1185">Reference proteome</keyword>
<evidence type="ECO:0000313" key="3">
    <source>
        <dbReference type="Proteomes" id="UP000000591"/>
    </source>
</evidence>
<reference evidence="2 3" key="1">
    <citation type="journal article" date="2004" name="Science">
        <title>The Ashbya gossypii genome as a tool for mapping the ancient Saccharomyces cerevisiae genome.</title>
        <authorList>
            <person name="Dietrich F.S."/>
            <person name="Voegeli S."/>
            <person name="Brachat S."/>
            <person name="Lerch A."/>
            <person name="Gates K."/>
            <person name="Steiner S."/>
            <person name="Mohr C."/>
            <person name="Pohlmann R."/>
            <person name="Luedi P."/>
            <person name="Choi S."/>
            <person name="Wing R.A."/>
            <person name="Flavier A."/>
            <person name="Gaffney T.D."/>
            <person name="Philippsen P."/>
        </authorList>
    </citation>
    <scope>NUCLEOTIDE SEQUENCE [LARGE SCALE GENOMIC DNA]</scope>
    <source>
        <strain evidence="3">ATCC 10895 / CBS 109.51 / FGSC 9923 / NRRL Y-1056</strain>
    </source>
</reference>
<feature type="compositionally biased region" description="Polar residues" evidence="1">
    <location>
        <begin position="765"/>
        <end position="778"/>
    </location>
</feature>
<sequence>MVESTGRDVGMLQSLQRFVTMISGGAAASNKNVAFFLRLNLLTQLRQLQSGPGGHEGRGQRDALVQWWITLLNYLNSDLNGGRHHTPAAETVSVALECISRVVTVLMPRAGDEARDFEIYAHHLLLTVHYITNRLVDNSKRRKVVAQNAQLPAAQIKATLLYVQAYNGLLRAFMGKVIAYAYMYLPAAMRYDVQVLRFLVGNVVAVPLTRNEVVPWKPVRFELEDEATSQQMSPKMVGNEEDLKIFQVMISYLQNDQVFSTFYWHYWYILLQLHLSAGQNGELQLGGCPGVLLLLDHVGNSLSRDLSKFAQYMRTQDLKEPSLAQGNSSAALATRLNNMPLTVASDKLNSFVYTKFQSVKIWECLRNLVGCFRRLTRTSADQLLHRLIQEHDVRLLEATSKIPAYDSVVGNLVYNKLLQFIVFQFAGSQPSFLQDLNWTGWIKGLEGMLCTLNSNCQSIALLCLFNIWDAIPTPQRRAIQDILLSDLWHRLAIETEFHIVRILFMKLLVFRVVPDDELDSSLLRTNLSMVHESAKDLSKKITVDTDCMDIKNILAFNGNKKLTLISNNPVTEEALILEERKKYETNANTAQQQPVIPPSFPMVSTLSNVRPSVVLLKGKYPFDVFDEMVSRAALILADKKVREKMNEEKQGVSRRSSWHSNDDNNEHVASSQSTPSAWHSIISKLSSYHTHSSSTSALPSQGHASTRGMRSRTEEMLCSDSLDVESGELLSMYSNNSQVSNLTNSSEDHADPSKRYSYGGRGVSQLKNCSQESLPSTQSKKRKLLAPPELKYSSSVTEKDKITHIFRLTMTQTPSAAGSFANLITKLREANEKWGVKAHVEKPLPYDKPLPSSPEMPGTKDYTLIDGFDFNSLSSSIMGDIQQISDLTSQSMATNKSTPSLISIPTDGVPEPNWGFLSIFGRKRSPSADDVDTLGNLTITDSKLVPENDTVHFTPEVSVEPSCGSNASLVPGLELSMEYTENVTPEDSIKRGHTVSMFQRTRLQKFLRIILTYNATVQEFFTFVDCVNDTCEVGNIFMDFDVGQQANRHLRPN</sequence>
<feature type="region of interest" description="Disordered" evidence="1">
    <location>
        <begin position="738"/>
        <end position="786"/>
    </location>
</feature>
<dbReference type="InterPro" id="IPR013887">
    <property type="entry name" value="UPF0592"/>
</dbReference>
<dbReference type="OrthoDB" id="296767at2759"/>
<name>Q757E0_EREGS</name>
<dbReference type="GeneID" id="4621136"/>
<dbReference type="KEGG" id="ago:AGOS_AER073C"/>
<protein>
    <submittedName>
        <fullName evidence="2">AER073Cp</fullName>
    </submittedName>
</protein>
<proteinExistence type="predicted"/>
<dbReference type="Pfam" id="PF08578">
    <property type="entry name" value="DUF1765"/>
    <property type="match status" value="1"/>
</dbReference>
<evidence type="ECO:0000313" key="2">
    <source>
        <dbReference type="EMBL" id="AAS52757.2"/>
    </source>
</evidence>
<gene>
    <name evidence="2" type="ORF">AGOS_AER073C</name>
</gene>